<evidence type="ECO:0000313" key="1">
    <source>
        <dbReference type="EMBL" id="RZU24461.1"/>
    </source>
</evidence>
<dbReference type="Proteomes" id="UP000292027">
    <property type="component" value="Unassembled WGS sequence"/>
</dbReference>
<proteinExistence type="predicted"/>
<dbReference type="AlphaFoldDB" id="A0A4Q7XLY3"/>
<dbReference type="RefSeq" id="WP_130438545.1">
    <property type="nucleotide sequence ID" value="NZ_SHKR01000001.1"/>
</dbReference>
<reference evidence="1 2" key="1">
    <citation type="journal article" date="2015" name="Stand. Genomic Sci.">
        <title>Genomic Encyclopedia of Bacterial and Archaeal Type Strains, Phase III: the genomes of soil and plant-associated and newly described type strains.</title>
        <authorList>
            <person name="Whitman W.B."/>
            <person name="Woyke T."/>
            <person name="Klenk H.P."/>
            <person name="Zhou Y."/>
            <person name="Lilburn T.G."/>
            <person name="Beck B.J."/>
            <person name="De Vos P."/>
            <person name="Vandamme P."/>
            <person name="Eisen J.A."/>
            <person name="Garrity G."/>
            <person name="Hugenholtz P."/>
            <person name="Kyrpides N.C."/>
        </authorList>
    </citation>
    <scope>NUCLEOTIDE SEQUENCE [LARGE SCALE GENOMIC DNA]</scope>
    <source>
        <strain evidence="1 2">VKM Ac-2540</strain>
    </source>
</reference>
<name>A0A4Q7XLY3_9ACTN</name>
<sequence length="112" mass="12536">MSSDFAFWKAIPGEPEQIYDNVCEGITDGLPASADVLRFREELLRRLPHLKDELEPGDYELEENPENVDKYVVLTLAYGSLRDTFDEVLDLAKAHGLAGFSGVAGEPIFFDE</sequence>
<dbReference type="EMBL" id="SHKR01000001">
    <property type="protein sequence ID" value="RZU24461.1"/>
    <property type="molecule type" value="Genomic_DNA"/>
</dbReference>
<evidence type="ECO:0000313" key="2">
    <source>
        <dbReference type="Proteomes" id="UP000292027"/>
    </source>
</evidence>
<dbReference type="OrthoDB" id="3399795at2"/>
<accession>A0A4Q7XLY3</accession>
<protein>
    <submittedName>
        <fullName evidence="1">Uncharacterized protein</fullName>
    </submittedName>
</protein>
<gene>
    <name evidence="1" type="ORF">EV645_0103</name>
</gene>
<organism evidence="1 2">
    <name type="scientific">Kribbella rubisoli</name>
    <dbReference type="NCBI Taxonomy" id="3075929"/>
    <lineage>
        <taxon>Bacteria</taxon>
        <taxon>Bacillati</taxon>
        <taxon>Actinomycetota</taxon>
        <taxon>Actinomycetes</taxon>
        <taxon>Propionibacteriales</taxon>
        <taxon>Kribbellaceae</taxon>
        <taxon>Kribbella</taxon>
    </lineage>
</organism>
<keyword evidence="2" id="KW-1185">Reference proteome</keyword>
<comment type="caution">
    <text evidence="1">The sequence shown here is derived from an EMBL/GenBank/DDBJ whole genome shotgun (WGS) entry which is preliminary data.</text>
</comment>